<feature type="domain" description="Cobalamin-independent methionine synthase MetE N-terminal" evidence="14">
    <location>
        <begin position="3"/>
        <end position="279"/>
    </location>
</feature>
<keyword evidence="9" id="KW-0479">Metal-binding</keyword>
<keyword evidence="8 15" id="KW-0808">Transferase</keyword>
<evidence type="ECO:0000259" key="13">
    <source>
        <dbReference type="Pfam" id="PF01717"/>
    </source>
</evidence>
<dbReference type="GO" id="GO:0003871">
    <property type="term" value="F:5-methyltetrahydropteroyltriglutamate-homocysteine S-methyltransferase activity"/>
    <property type="evidence" value="ECO:0007669"/>
    <property type="project" value="UniProtKB-EC"/>
</dbReference>
<evidence type="ECO:0000256" key="11">
    <source>
        <dbReference type="ARBA" id="ARBA00023167"/>
    </source>
</evidence>
<accession>U7D5C8</accession>
<comment type="function">
    <text evidence="2">Catalyzes the transfer of a methyl group from 5-methyltetrahydrofolate to homocysteine resulting in methionine formation.</text>
</comment>
<evidence type="ECO:0000256" key="4">
    <source>
        <dbReference type="ARBA" id="ARBA00009553"/>
    </source>
</evidence>
<reference evidence="15 16" key="1">
    <citation type="journal article" date="2013" name="Environ. Microbiol.">
        <title>Genome analysis of Chitinivibrio alkaliphilus gen. nov., sp. nov., a novel extremely haloalkaliphilic anaerobic chitinolytic bacterium from the candidate phylum Termite Group 3.</title>
        <authorList>
            <person name="Sorokin D.Y."/>
            <person name="Gumerov V.M."/>
            <person name="Rakitin A.L."/>
            <person name="Beletsky A.V."/>
            <person name="Damste J.S."/>
            <person name="Muyzer G."/>
            <person name="Mardanov A.V."/>
            <person name="Ravin N.V."/>
        </authorList>
    </citation>
    <scope>NUCLEOTIDE SEQUENCE [LARGE SCALE GENOMIC DNA]</scope>
    <source>
        <strain evidence="15 16">ACht1</strain>
    </source>
</reference>
<protein>
    <recommendedName>
        <fullName evidence="5">5-methyltetrahydropteroyltriglutamate--homocysteine S-methyltransferase</fullName>
        <ecNumber evidence="5">2.1.1.14</ecNumber>
    </recommendedName>
</protein>
<evidence type="ECO:0000256" key="9">
    <source>
        <dbReference type="ARBA" id="ARBA00022723"/>
    </source>
</evidence>
<dbReference type="OrthoDB" id="244285at2"/>
<keyword evidence="16" id="KW-1185">Reference proteome</keyword>
<keyword evidence="10" id="KW-0862">Zinc</keyword>
<evidence type="ECO:0000313" key="15">
    <source>
        <dbReference type="EMBL" id="ERP31153.1"/>
    </source>
</evidence>
<feature type="region of interest" description="Disordered" evidence="12">
    <location>
        <begin position="333"/>
        <end position="363"/>
    </location>
</feature>
<feature type="domain" description="Cobalamin-independent methionine synthase MetE C-terminal/archaeal" evidence="13">
    <location>
        <begin position="370"/>
        <end position="692"/>
    </location>
</feature>
<dbReference type="InterPro" id="IPR038071">
    <property type="entry name" value="UROD/MetE-like_sf"/>
</dbReference>
<evidence type="ECO:0000256" key="8">
    <source>
        <dbReference type="ARBA" id="ARBA00022679"/>
    </source>
</evidence>
<name>U7D5C8_9BACT</name>
<comment type="caution">
    <text evidence="15">The sequence shown here is derived from an EMBL/GenBank/DDBJ whole genome shotgun (WGS) entry which is preliminary data.</text>
</comment>
<comment type="cofactor">
    <cofactor evidence="1">
        <name>Zn(2+)</name>
        <dbReference type="ChEBI" id="CHEBI:29105"/>
    </cofactor>
</comment>
<comment type="similarity">
    <text evidence="4">Belongs to the vitamin-B12 independent methionine synthase family.</text>
</comment>
<dbReference type="RefSeq" id="WP_022637372.1">
    <property type="nucleotide sequence ID" value="NZ_ASJR01000018.1"/>
</dbReference>
<dbReference type="NCBIfam" id="NF003556">
    <property type="entry name" value="PRK05222.1"/>
    <property type="match status" value="1"/>
</dbReference>
<dbReference type="GO" id="GO:0009086">
    <property type="term" value="P:methionine biosynthetic process"/>
    <property type="evidence" value="ECO:0007669"/>
    <property type="project" value="UniProtKB-KW"/>
</dbReference>
<proteinExistence type="inferred from homology"/>
<dbReference type="GO" id="GO:0008270">
    <property type="term" value="F:zinc ion binding"/>
    <property type="evidence" value="ECO:0007669"/>
    <property type="project" value="InterPro"/>
</dbReference>
<dbReference type="EC" id="2.1.1.14" evidence="5"/>
<dbReference type="InterPro" id="IPR002629">
    <property type="entry name" value="Met_Synth_C/arc"/>
</dbReference>
<dbReference type="PANTHER" id="PTHR30519">
    <property type="entry name" value="5-METHYLTETRAHYDROPTEROYLTRIGLUTAMATE--HOMOCYSTEINE METHYLTRANSFERASE"/>
    <property type="match status" value="1"/>
</dbReference>
<gene>
    <name evidence="15" type="ORF">CALK_1951</name>
</gene>
<dbReference type="Gene3D" id="3.20.20.210">
    <property type="match status" value="2"/>
</dbReference>
<evidence type="ECO:0000313" key="16">
    <source>
        <dbReference type="Proteomes" id="UP000017148"/>
    </source>
</evidence>
<comment type="pathway">
    <text evidence="3">Amino-acid biosynthesis; L-methionine biosynthesis via de novo pathway; L-methionine from L-homocysteine (MetE route): step 1/1.</text>
</comment>
<dbReference type="Pfam" id="PF08267">
    <property type="entry name" value="Meth_synt_1"/>
    <property type="match status" value="1"/>
</dbReference>
<keyword evidence="6 15" id="KW-0489">Methyltransferase</keyword>
<keyword evidence="11" id="KW-0486">Methionine biosynthesis</keyword>
<evidence type="ECO:0000256" key="3">
    <source>
        <dbReference type="ARBA" id="ARBA00004681"/>
    </source>
</evidence>
<dbReference type="AlphaFoldDB" id="U7D5C8"/>
<dbReference type="EMBL" id="ASJR01000018">
    <property type="protein sequence ID" value="ERP31153.1"/>
    <property type="molecule type" value="Genomic_DNA"/>
</dbReference>
<evidence type="ECO:0000256" key="7">
    <source>
        <dbReference type="ARBA" id="ARBA00022605"/>
    </source>
</evidence>
<dbReference type="Proteomes" id="UP000017148">
    <property type="component" value="Unassembled WGS sequence"/>
</dbReference>
<evidence type="ECO:0000256" key="2">
    <source>
        <dbReference type="ARBA" id="ARBA00002777"/>
    </source>
</evidence>
<evidence type="ECO:0000259" key="14">
    <source>
        <dbReference type="Pfam" id="PF08267"/>
    </source>
</evidence>
<keyword evidence="7" id="KW-0028">Amino-acid biosynthesis</keyword>
<sequence>MQTYAYGFPRIGKHREYKTTLESFWNDTITAEEFYSQLLDIDADRCKQYARVDHFPRGEMTLFDPILDMAYMLGVYSFQDCRSYYEHCRGKNALPLKKYFNTNYHYLQPTLKKAEFAFSWDKIRFFKAEDSPLISLPGPYTFLSLCETEASIETYAEAVADAYAEIFTAYPHATFHIEEPGLCTDMSPKEEVAFSRIYTRLTPFLSRLHLITYYERPNKIVYTFPFKALGIDFIRGHEAVAHLSKIPEETTLIAGVSDSLHVWKSDTHREGSLMQRIRASYTGTILLSNAAPLFHLPYSLSGEDNPVILQECAFACEKMDELSTLWNKAETSAGQHKNTSLNTVEELHSSPRNRSPYTERKKKQVQLPLFPTTTIGSFPQDREVRRMRAQYRKGTLSPAEYKNFIAQKIENTIQFQEEIGLDVLVHGEFERSDMVEFFAENMEGILQTKQGWIISYGSRGYRPPLIAGKIQRKNNAPMTVAEVSYAQGCTEKPVKGMLTGPATILAWSFVSPHISSATAAMEIGQALKDEIEDYKKAGIQIVQVDEPAFKEGAPLRKEKEEAYYLWATEAFRRATDVSDTIQIHTHMCYSDFVGIMPWIDALDADVISVEATRAGFQILDAFRAYGYTREVGIGLWDIHSKEAPEAEALEKNLTAIEENIPVEQIWINPDCGLKTRKQEEIKLPLQRLTALADRCRKDAQNSHQR</sequence>
<evidence type="ECO:0000256" key="1">
    <source>
        <dbReference type="ARBA" id="ARBA00001947"/>
    </source>
</evidence>
<evidence type="ECO:0000256" key="10">
    <source>
        <dbReference type="ARBA" id="ARBA00022833"/>
    </source>
</evidence>
<evidence type="ECO:0000256" key="6">
    <source>
        <dbReference type="ARBA" id="ARBA00022603"/>
    </source>
</evidence>
<dbReference type="STRING" id="1313304.CALK_1951"/>
<dbReference type="PATRIC" id="fig|1313304.3.peg.1856"/>
<dbReference type="Pfam" id="PF01717">
    <property type="entry name" value="Meth_synt_2"/>
    <property type="match status" value="1"/>
</dbReference>
<dbReference type="InterPro" id="IPR013215">
    <property type="entry name" value="Cbl-indep_Met_Synth_N"/>
</dbReference>
<dbReference type="CDD" id="cd03311">
    <property type="entry name" value="CIMS_C_terminal_like"/>
    <property type="match status" value="1"/>
</dbReference>
<dbReference type="UniPathway" id="UPA00051">
    <property type="reaction ID" value="UER00082"/>
</dbReference>
<organism evidence="15 16">
    <name type="scientific">Chitinivibrio alkaliphilus ACht1</name>
    <dbReference type="NCBI Taxonomy" id="1313304"/>
    <lineage>
        <taxon>Bacteria</taxon>
        <taxon>Pseudomonadati</taxon>
        <taxon>Fibrobacterota</taxon>
        <taxon>Chitinivibrionia</taxon>
        <taxon>Chitinivibrionales</taxon>
        <taxon>Chitinivibrionaceae</taxon>
        <taxon>Chitinivibrio</taxon>
    </lineage>
</organism>
<dbReference type="SUPFAM" id="SSF51726">
    <property type="entry name" value="UROD/MetE-like"/>
    <property type="match status" value="2"/>
</dbReference>
<evidence type="ECO:0000256" key="12">
    <source>
        <dbReference type="SAM" id="MobiDB-lite"/>
    </source>
</evidence>
<feature type="compositionally biased region" description="Polar residues" evidence="12">
    <location>
        <begin position="333"/>
        <end position="343"/>
    </location>
</feature>
<dbReference type="eggNOG" id="COG0620">
    <property type="taxonomic scope" value="Bacteria"/>
</dbReference>
<evidence type="ECO:0000256" key="5">
    <source>
        <dbReference type="ARBA" id="ARBA00012034"/>
    </source>
</evidence>
<dbReference type="GO" id="GO:0032259">
    <property type="term" value="P:methylation"/>
    <property type="evidence" value="ECO:0007669"/>
    <property type="project" value="UniProtKB-KW"/>
</dbReference>